<gene>
    <name evidence="1" type="ORF">ALO81_200065</name>
</gene>
<reference evidence="1 2" key="1">
    <citation type="submission" date="2015-09" db="EMBL/GenBank/DDBJ databases">
        <title>Genome announcement of multiple Pseudomonas syringae strains.</title>
        <authorList>
            <person name="Thakur S."/>
            <person name="Wang P.W."/>
            <person name="Gong Y."/>
            <person name="Weir B.S."/>
            <person name="Guttman D.S."/>
        </authorList>
    </citation>
    <scope>NUCLEOTIDE SEQUENCE [LARGE SCALE GENOMIC DNA]</scope>
    <source>
        <strain evidence="1 2">ICMP2823</strain>
    </source>
</reference>
<evidence type="ECO:0000313" key="1">
    <source>
        <dbReference type="EMBL" id="KPW79399.1"/>
    </source>
</evidence>
<proteinExistence type="predicted"/>
<comment type="caution">
    <text evidence="1">The sequence shown here is derived from an EMBL/GenBank/DDBJ whole genome shotgun (WGS) entry which is preliminary data.</text>
</comment>
<dbReference type="EMBL" id="LJPX01000119">
    <property type="protein sequence ID" value="KPW79399.1"/>
    <property type="molecule type" value="Genomic_DNA"/>
</dbReference>
<protein>
    <submittedName>
        <fullName evidence="1">Uncharacterized protein</fullName>
    </submittedName>
</protein>
<dbReference type="RefSeq" id="WP_074801767.1">
    <property type="nucleotide sequence ID" value="NZ_FNKU01000003.1"/>
</dbReference>
<evidence type="ECO:0000313" key="2">
    <source>
        <dbReference type="Proteomes" id="UP000050564"/>
    </source>
</evidence>
<sequence length="261" mass="29521">MVNWGKIGLARWYDCKLGTMTDRKLAGLVGTSVKVISHRRELFCIEVWSINQLIKPYRHMFDDNSDLTIARICGASVKSVTTYRRTEGLAPFLRPDPLQRRQRLPLGHPVRPFRQLLGLVPDEDVSRLSGVDVESIASIREAFGLHRVLAADPQPGQQPGWHDFHGPWLGFESLLGSMSNSKISRAVNVPISVVEQRRLFLRVQPYRRVSKLEQYRHLFGLVPNNLIAMLAGVSPTRVAAYIKQISEADKKTATGNFERVK</sequence>
<dbReference type="Proteomes" id="UP000050564">
    <property type="component" value="Unassembled WGS sequence"/>
</dbReference>
<organism evidence="1 2">
    <name type="scientific">Pseudomonas cannabina</name>
    <dbReference type="NCBI Taxonomy" id="86840"/>
    <lineage>
        <taxon>Bacteria</taxon>
        <taxon>Pseudomonadati</taxon>
        <taxon>Pseudomonadota</taxon>
        <taxon>Gammaproteobacteria</taxon>
        <taxon>Pseudomonadales</taxon>
        <taxon>Pseudomonadaceae</taxon>
        <taxon>Pseudomonas</taxon>
    </lineage>
</organism>
<dbReference type="AlphaFoldDB" id="A0A0P9M6N0"/>
<accession>A0A0P9M6N0</accession>
<dbReference type="PATRIC" id="fig|86840.3.peg.6030"/>
<name>A0A0P9M6N0_PSECA</name>